<evidence type="ECO:0000313" key="3">
    <source>
        <dbReference type="EMBL" id="MFD1019674.1"/>
    </source>
</evidence>
<name>A0ABW3L526_9BACI</name>
<evidence type="ECO:0000313" key="4">
    <source>
        <dbReference type="Proteomes" id="UP001596990"/>
    </source>
</evidence>
<dbReference type="Gene3D" id="3.40.190.10">
    <property type="entry name" value="Periplasmic binding protein-like II"/>
    <property type="match status" value="1"/>
</dbReference>
<keyword evidence="4" id="KW-1185">Reference proteome</keyword>
<evidence type="ECO:0000256" key="1">
    <source>
        <dbReference type="SAM" id="SignalP"/>
    </source>
</evidence>
<dbReference type="CDD" id="cd13641">
    <property type="entry name" value="PBP2_HisX_like"/>
    <property type="match status" value="1"/>
</dbReference>
<feature type="domain" description="ABC-type glycine betaine transport system substrate-binding" evidence="2">
    <location>
        <begin position="34"/>
        <end position="313"/>
    </location>
</feature>
<feature type="signal peptide" evidence="1">
    <location>
        <begin position="1"/>
        <end position="19"/>
    </location>
</feature>
<organism evidence="3 4">
    <name type="scientific">Thalassobacillus hwangdonensis</name>
    <dbReference type="NCBI Taxonomy" id="546108"/>
    <lineage>
        <taxon>Bacteria</taxon>
        <taxon>Bacillati</taxon>
        <taxon>Bacillota</taxon>
        <taxon>Bacilli</taxon>
        <taxon>Bacillales</taxon>
        <taxon>Bacillaceae</taxon>
        <taxon>Thalassobacillus</taxon>
    </lineage>
</organism>
<feature type="chain" id="PRO_5045418692" evidence="1">
    <location>
        <begin position="20"/>
        <end position="335"/>
    </location>
</feature>
<dbReference type="Pfam" id="PF04069">
    <property type="entry name" value="OpuAC"/>
    <property type="match status" value="1"/>
</dbReference>
<dbReference type="Gene3D" id="3.40.190.100">
    <property type="entry name" value="Glycine betaine-binding periplasmic protein, domain 2"/>
    <property type="match status" value="1"/>
</dbReference>
<sequence length="335" mass="37568">MKKLILIFTLMLLVIAGCGDNDSTDGGEGSGIDKIILADAGWDSIRFHNSIAQRIIEEGYGYETDVTSGSTAATIQGLRQGDIDAYMEVWTDNIKELYNESIDSGDILKLSTNFDDNKQGLWVPTYVIEGDEERGIEAKAPDLKSVKDLEKYPEVFKDPEDPGKGRVIGAPSGWALSEYLDTKMTTYGLEEEFNYFLPGSDSAIVTSLADAYKNGEPWVGYYWSPTWVTAKYDMTLLEEPEFDQEKWDEDKGTEFPPNDVVVAANKDLPDQAPEVVEFLENYETSSDLTGEALAYMKDNEASADEAAQWWMEQHEDIWTEWVPEDVATKVKDSME</sequence>
<reference evidence="4" key="1">
    <citation type="journal article" date="2019" name="Int. J. Syst. Evol. Microbiol.">
        <title>The Global Catalogue of Microorganisms (GCM) 10K type strain sequencing project: providing services to taxonomists for standard genome sequencing and annotation.</title>
        <authorList>
            <consortium name="The Broad Institute Genomics Platform"/>
            <consortium name="The Broad Institute Genome Sequencing Center for Infectious Disease"/>
            <person name="Wu L."/>
            <person name="Ma J."/>
        </authorList>
    </citation>
    <scope>NUCLEOTIDE SEQUENCE [LARGE SCALE GENOMIC DNA]</scope>
    <source>
        <strain evidence="4">CCUG 56607</strain>
    </source>
</reference>
<dbReference type="RefSeq" id="WP_386059948.1">
    <property type="nucleotide sequence ID" value="NZ_JBHTKL010000005.1"/>
</dbReference>
<proteinExistence type="predicted"/>
<dbReference type="InterPro" id="IPR007210">
    <property type="entry name" value="ABC_Gly_betaine_transp_sub-bd"/>
</dbReference>
<comment type="caution">
    <text evidence="3">The sequence shown here is derived from an EMBL/GenBank/DDBJ whole genome shotgun (WGS) entry which is preliminary data.</text>
</comment>
<gene>
    <name evidence="3" type="ORF">ACFQ2J_10875</name>
</gene>
<dbReference type="Proteomes" id="UP001596990">
    <property type="component" value="Unassembled WGS sequence"/>
</dbReference>
<dbReference type="PROSITE" id="PS51257">
    <property type="entry name" value="PROKAR_LIPOPROTEIN"/>
    <property type="match status" value="1"/>
</dbReference>
<dbReference type="EMBL" id="JBHTKL010000005">
    <property type="protein sequence ID" value="MFD1019674.1"/>
    <property type="molecule type" value="Genomic_DNA"/>
</dbReference>
<evidence type="ECO:0000259" key="2">
    <source>
        <dbReference type="Pfam" id="PF04069"/>
    </source>
</evidence>
<keyword evidence="1" id="KW-0732">Signal</keyword>
<protein>
    <submittedName>
        <fullName evidence="3">ABC transporter substrate-binding protein</fullName>
    </submittedName>
</protein>
<accession>A0ABW3L526</accession>
<dbReference type="SUPFAM" id="SSF53850">
    <property type="entry name" value="Periplasmic binding protein-like II"/>
    <property type="match status" value="1"/>
</dbReference>